<reference evidence="9 10" key="1">
    <citation type="journal article" date="2016" name="Microb. Cell Fact.">
        <title>Dissection of exopolysaccharide biosynthesis in Kozakia baliensis.</title>
        <authorList>
            <person name="Brandt J.U."/>
            <person name="Jakob F."/>
            <person name="Behr J."/>
            <person name="Geissler A.J."/>
            <person name="Vogel R.F."/>
        </authorList>
    </citation>
    <scope>NUCLEOTIDE SEQUENCE [LARGE SCALE GENOMIC DNA]</scope>
    <source>
        <strain evidence="9 10">DSM 14400</strain>
    </source>
</reference>
<gene>
    <name evidence="9" type="ORF">A0U89_00150</name>
</gene>
<evidence type="ECO:0000256" key="1">
    <source>
        <dbReference type="ARBA" id="ARBA00008136"/>
    </source>
</evidence>
<dbReference type="Gene3D" id="3.90.1680.10">
    <property type="entry name" value="SOS response associated peptidase-like"/>
    <property type="match status" value="1"/>
</dbReference>
<protein>
    <recommendedName>
        <fullName evidence="8">Abasic site processing protein</fullName>
        <ecNumber evidence="8">3.4.-.-</ecNumber>
    </recommendedName>
</protein>
<name>A0A1D8UQ80_9PROT</name>
<dbReference type="Proteomes" id="UP000179145">
    <property type="component" value="Chromosome"/>
</dbReference>
<dbReference type="PANTHER" id="PTHR13604">
    <property type="entry name" value="DC12-RELATED"/>
    <property type="match status" value="1"/>
</dbReference>
<dbReference type="EC" id="3.4.-.-" evidence="8"/>
<accession>A0A1D8UQ80</accession>
<dbReference type="InterPro" id="IPR003738">
    <property type="entry name" value="SRAP"/>
</dbReference>
<dbReference type="OrthoDB" id="9782620at2"/>
<evidence type="ECO:0000256" key="4">
    <source>
        <dbReference type="ARBA" id="ARBA00022801"/>
    </source>
</evidence>
<evidence type="ECO:0000256" key="7">
    <source>
        <dbReference type="ARBA" id="ARBA00023239"/>
    </source>
</evidence>
<sequence length="220" mass="25179">MCGRYANALTTSLMQDIFQTQPRAPDWLPSWNVAPGQPAPVIWADSKSGRRHLDLMLWGLVPHWAKNMERRPINARAETVATNGMFWAAFRARRCLIPATAYYEWQRIKGHKQPYAFARQDRQPLALAGIWENWEHEGDVLHSFAIVTTQAKGDIATIHDRMPVCIEADKWEDWLTAPRDVAANFLHAPRQEVLEFWPVSARVNTPQSNGEDLLERIGLS</sequence>
<dbReference type="InterPro" id="IPR036590">
    <property type="entry name" value="SRAP-like"/>
</dbReference>
<comment type="similarity">
    <text evidence="1 8">Belongs to the SOS response-associated peptidase family.</text>
</comment>
<dbReference type="STRING" id="153496.A0U89_00150"/>
<dbReference type="SUPFAM" id="SSF143081">
    <property type="entry name" value="BB1717-like"/>
    <property type="match status" value="1"/>
</dbReference>
<dbReference type="EMBL" id="CP014674">
    <property type="protein sequence ID" value="AOX15798.1"/>
    <property type="molecule type" value="Genomic_DNA"/>
</dbReference>
<proteinExistence type="inferred from homology"/>
<dbReference type="Pfam" id="PF02586">
    <property type="entry name" value="SRAP"/>
    <property type="match status" value="1"/>
</dbReference>
<dbReference type="GO" id="GO:0003697">
    <property type="term" value="F:single-stranded DNA binding"/>
    <property type="evidence" value="ECO:0007669"/>
    <property type="project" value="InterPro"/>
</dbReference>
<evidence type="ECO:0000256" key="2">
    <source>
        <dbReference type="ARBA" id="ARBA00022670"/>
    </source>
</evidence>
<evidence type="ECO:0000313" key="10">
    <source>
        <dbReference type="Proteomes" id="UP000179145"/>
    </source>
</evidence>
<organism evidence="9 10">
    <name type="scientific">Kozakia baliensis</name>
    <dbReference type="NCBI Taxonomy" id="153496"/>
    <lineage>
        <taxon>Bacteria</taxon>
        <taxon>Pseudomonadati</taxon>
        <taxon>Pseudomonadota</taxon>
        <taxon>Alphaproteobacteria</taxon>
        <taxon>Acetobacterales</taxon>
        <taxon>Acetobacteraceae</taxon>
        <taxon>Kozakia</taxon>
    </lineage>
</organism>
<evidence type="ECO:0000313" key="9">
    <source>
        <dbReference type="EMBL" id="AOX15798.1"/>
    </source>
</evidence>
<dbReference type="GO" id="GO:0106300">
    <property type="term" value="P:protein-DNA covalent cross-linking repair"/>
    <property type="evidence" value="ECO:0007669"/>
    <property type="project" value="InterPro"/>
</dbReference>
<evidence type="ECO:0000256" key="6">
    <source>
        <dbReference type="ARBA" id="ARBA00023125"/>
    </source>
</evidence>
<keyword evidence="3" id="KW-0227">DNA damage</keyword>
<dbReference type="GO" id="GO:0008233">
    <property type="term" value="F:peptidase activity"/>
    <property type="evidence" value="ECO:0007669"/>
    <property type="project" value="UniProtKB-KW"/>
</dbReference>
<keyword evidence="5" id="KW-0190">Covalent protein-DNA linkage</keyword>
<keyword evidence="2 8" id="KW-0645">Protease</keyword>
<dbReference type="eggNOG" id="COG2135">
    <property type="taxonomic scope" value="Bacteria"/>
</dbReference>
<evidence type="ECO:0000256" key="8">
    <source>
        <dbReference type="RuleBase" id="RU364100"/>
    </source>
</evidence>
<dbReference type="RefSeq" id="WP_029604941.1">
    <property type="nucleotide sequence ID" value="NZ_BJVW01000007.1"/>
</dbReference>
<keyword evidence="6" id="KW-0238">DNA-binding</keyword>
<keyword evidence="10" id="KW-1185">Reference proteome</keyword>
<dbReference type="AlphaFoldDB" id="A0A1D8UQ80"/>
<dbReference type="PANTHER" id="PTHR13604:SF0">
    <property type="entry name" value="ABASIC SITE PROCESSING PROTEIN HMCES"/>
    <property type="match status" value="1"/>
</dbReference>
<evidence type="ECO:0000256" key="5">
    <source>
        <dbReference type="ARBA" id="ARBA00023124"/>
    </source>
</evidence>
<keyword evidence="7" id="KW-0456">Lyase</keyword>
<dbReference type="KEGG" id="kba:A0U89_00150"/>
<keyword evidence="4 8" id="KW-0378">Hydrolase</keyword>
<evidence type="ECO:0000256" key="3">
    <source>
        <dbReference type="ARBA" id="ARBA00022763"/>
    </source>
</evidence>
<dbReference type="GO" id="GO:0016829">
    <property type="term" value="F:lyase activity"/>
    <property type="evidence" value="ECO:0007669"/>
    <property type="project" value="UniProtKB-KW"/>
</dbReference>
<dbReference type="GO" id="GO:0006508">
    <property type="term" value="P:proteolysis"/>
    <property type="evidence" value="ECO:0007669"/>
    <property type="project" value="UniProtKB-KW"/>
</dbReference>